<proteinExistence type="predicted"/>
<accession>A0A6M3IS91</accession>
<reference evidence="1" key="1">
    <citation type="submission" date="2020-03" db="EMBL/GenBank/DDBJ databases">
        <title>The deep terrestrial virosphere.</title>
        <authorList>
            <person name="Holmfeldt K."/>
            <person name="Nilsson E."/>
            <person name="Simone D."/>
            <person name="Lopez-Fernandez M."/>
            <person name="Wu X."/>
            <person name="de Brujin I."/>
            <person name="Lundin D."/>
            <person name="Andersson A."/>
            <person name="Bertilsson S."/>
            <person name="Dopson M."/>
        </authorList>
    </citation>
    <scope>NUCLEOTIDE SEQUENCE</scope>
    <source>
        <strain evidence="1">MM415B01117</strain>
    </source>
</reference>
<gene>
    <name evidence="1" type="ORF">MM415B01117_0014</name>
</gene>
<name>A0A6M3IS91_9ZZZZ</name>
<sequence>MEVSQEQVIKFLREKGKRGAQTLSVLGKYAPFMAAIQSEIGVELLRDLNTMHDELLDKISSLTATESERAEYKAVKGLILRFCDKLNKYENELNKIKEG</sequence>
<dbReference type="EMBL" id="MT141408">
    <property type="protein sequence ID" value="QJA60426.1"/>
    <property type="molecule type" value="Genomic_DNA"/>
</dbReference>
<dbReference type="AlphaFoldDB" id="A0A6M3IS91"/>
<protein>
    <submittedName>
        <fullName evidence="1">Uncharacterized protein</fullName>
    </submittedName>
</protein>
<organism evidence="1">
    <name type="scientific">viral metagenome</name>
    <dbReference type="NCBI Taxonomy" id="1070528"/>
    <lineage>
        <taxon>unclassified sequences</taxon>
        <taxon>metagenomes</taxon>
        <taxon>organismal metagenomes</taxon>
    </lineage>
</organism>
<evidence type="ECO:0000313" key="1">
    <source>
        <dbReference type="EMBL" id="QJA60426.1"/>
    </source>
</evidence>